<evidence type="ECO:0000256" key="6">
    <source>
        <dbReference type="ARBA" id="ARBA00023242"/>
    </source>
</evidence>
<keyword evidence="3" id="KW-0862">Zinc</keyword>
<dbReference type="Proteomes" id="UP000663833">
    <property type="component" value="Unassembled WGS sequence"/>
</dbReference>
<dbReference type="Gene3D" id="3.90.520.10">
    <property type="entry name" value="SMAD MH1 domain"/>
    <property type="match status" value="2"/>
</dbReference>
<dbReference type="SMART" id="SM00523">
    <property type="entry name" value="DWA"/>
    <property type="match status" value="2"/>
</dbReference>
<dbReference type="InterPro" id="IPR003619">
    <property type="entry name" value="MAD_homology1_Dwarfin-type"/>
</dbReference>
<dbReference type="PROSITE" id="PS51075">
    <property type="entry name" value="MH1"/>
    <property type="match status" value="2"/>
</dbReference>
<dbReference type="SUPFAM" id="SSF56366">
    <property type="entry name" value="SMAD MH1 domain"/>
    <property type="match status" value="2"/>
</dbReference>
<keyword evidence="2" id="KW-0479">Metal-binding</keyword>
<dbReference type="SUPFAM" id="SSF49879">
    <property type="entry name" value="SMAD/FHA domain"/>
    <property type="match status" value="2"/>
</dbReference>
<feature type="domain" description="MH1" evidence="9">
    <location>
        <begin position="896"/>
        <end position="1033"/>
    </location>
</feature>
<evidence type="ECO:0000256" key="3">
    <source>
        <dbReference type="ARBA" id="ARBA00022833"/>
    </source>
</evidence>
<dbReference type="GO" id="GO:0060395">
    <property type="term" value="P:SMAD protein signal transduction"/>
    <property type="evidence" value="ECO:0007669"/>
    <property type="project" value="TreeGrafter"/>
</dbReference>
<evidence type="ECO:0000313" key="12">
    <source>
        <dbReference type="Proteomes" id="UP000663833"/>
    </source>
</evidence>
<feature type="domain" description="MH2" evidence="10">
    <location>
        <begin position="242"/>
        <end position="431"/>
    </location>
</feature>
<reference evidence="11" key="1">
    <citation type="submission" date="2021-02" db="EMBL/GenBank/DDBJ databases">
        <authorList>
            <person name="Nowell W R."/>
        </authorList>
    </citation>
    <scope>NUCLEOTIDE SEQUENCE</scope>
</reference>
<dbReference type="InterPro" id="IPR013019">
    <property type="entry name" value="MAD_homology_MH1"/>
</dbReference>
<dbReference type="InterPro" id="IPR008984">
    <property type="entry name" value="SMAD_FHA_dom_sf"/>
</dbReference>
<feature type="domain" description="MH2" evidence="10">
    <location>
        <begin position="1162"/>
        <end position="1355"/>
    </location>
</feature>
<dbReference type="PROSITE" id="PS51076">
    <property type="entry name" value="MH2"/>
    <property type="match status" value="2"/>
</dbReference>
<feature type="domain" description="MH1" evidence="9">
    <location>
        <begin position="16"/>
        <end position="152"/>
    </location>
</feature>
<dbReference type="InterPro" id="IPR001132">
    <property type="entry name" value="SMAD_dom_Dwarfin-type"/>
</dbReference>
<dbReference type="PANTHER" id="PTHR13703">
    <property type="entry name" value="SMAD"/>
    <property type="match status" value="1"/>
</dbReference>
<dbReference type="EMBL" id="CAJNYD010002912">
    <property type="protein sequence ID" value="CAF3455608.1"/>
    <property type="molecule type" value="Genomic_DNA"/>
</dbReference>
<dbReference type="SMART" id="SM00524">
    <property type="entry name" value="DWB"/>
    <property type="match status" value="2"/>
</dbReference>
<dbReference type="GO" id="GO:0045944">
    <property type="term" value="P:positive regulation of transcription by RNA polymerase II"/>
    <property type="evidence" value="ECO:0007669"/>
    <property type="project" value="TreeGrafter"/>
</dbReference>
<dbReference type="GO" id="GO:0032924">
    <property type="term" value="P:activin receptor signaling pathway"/>
    <property type="evidence" value="ECO:0007669"/>
    <property type="project" value="TreeGrafter"/>
</dbReference>
<dbReference type="InterPro" id="IPR017855">
    <property type="entry name" value="SMAD-like_dom_sf"/>
</dbReference>
<evidence type="ECO:0000313" key="11">
    <source>
        <dbReference type="EMBL" id="CAF3455608.1"/>
    </source>
</evidence>
<evidence type="ECO:0000256" key="8">
    <source>
        <dbReference type="SAM" id="MobiDB-lite"/>
    </source>
</evidence>
<dbReference type="Pfam" id="PF03166">
    <property type="entry name" value="MH2"/>
    <property type="match status" value="2"/>
</dbReference>
<evidence type="ECO:0000256" key="1">
    <source>
        <dbReference type="ARBA" id="ARBA00005545"/>
    </source>
</evidence>
<dbReference type="Pfam" id="PF03165">
    <property type="entry name" value="MH1"/>
    <property type="match status" value="2"/>
</dbReference>
<name>A0A818E8L3_9BILA</name>
<keyword evidence="4 7" id="KW-0805">Transcription regulation</keyword>
<keyword evidence="7" id="KW-0963">Cytoplasm</keyword>
<evidence type="ECO:0000256" key="4">
    <source>
        <dbReference type="ARBA" id="ARBA00023015"/>
    </source>
</evidence>
<dbReference type="InterPro" id="IPR036578">
    <property type="entry name" value="SMAD_MH1_sf"/>
</dbReference>
<feature type="compositionally biased region" description="Polar residues" evidence="8">
    <location>
        <begin position="186"/>
        <end position="201"/>
    </location>
</feature>
<gene>
    <name evidence="11" type="ORF">LUA448_LOCUS22253</name>
</gene>
<dbReference type="InterPro" id="IPR013790">
    <property type="entry name" value="Dwarfin"/>
</dbReference>
<dbReference type="GO" id="GO:0000981">
    <property type="term" value="F:DNA-binding transcription factor activity, RNA polymerase II-specific"/>
    <property type="evidence" value="ECO:0007669"/>
    <property type="project" value="TreeGrafter"/>
</dbReference>
<dbReference type="GO" id="GO:0046872">
    <property type="term" value="F:metal ion binding"/>
    <property type="evidence" value="ECO:0007669"/>
    <property type="project" value="UniProtKB-KW"/>
</dbReference>
<feature type="compositionally biased region" description="Low complexity" evidence="8">
    <location>
        <begin position="636"/>
        <end position="651"/>
    </location>
</feature>
<proteinExistence type="inferred from homology"/>
<protein>
    <recommendedName>
        <fullName evidence="7">Mothers against decapentaplegic homolog</fullName>
        <shortName evidence="7">MAD homolog</shortName>
        <shortName evidence="7">Mothers against DPP homolog</shortName>
    </recommendedName>
    <alternativeName>
        <fullName evidence="7">SMAD family member</fullName>
    </alternativeName>
</protein>
<feature type="compositionally biased region" description="Polar residues" evidence="8">
    <location>
        <begin position="1088"/>
        <end position="1109"/>
    </location>
</feature>
<evidence type="ECO:0000256" key="7">
    <source>
        <dbReference type="RuleBase" id="RU361195"/>
    </source>
</evidence>
<feature type="region of interest" description="Disordered" evidence="8">
    <location>
        <begin position="1070"/>
        <end position="1109"/>
    </location>
</feature>
<feature type="compositionally biased region" description="Low complexity" evidence="8">
    <location>
        <begin position="1074"/>
        <end position="1087"/>
    </location>
</feature>
<comment type="caution">
    <text evidence="11">The sequence shown here is derived from an EMBL/GenBank/DDBJ whole genome shotgun (WGS) entry which is preliminary data.</text>
</comment>
<dbReference type="GO" id="GO:0030154">
    <property type="term" value="P:cell differentiation"/>
    <property type="evidence" value="ECO:0007669"/>
    <property type="project" value="TreeGrafter"/>
</dbReference>
<dbReference type="GO" id="GO:0009653">
    <property type="term" value="P:anatomical structure morphogenesis"/>
    <property type="evidence" value="ECO:0007669"/>
    <property type="project" value="TreeGrafter"/>
</dbReference>
<evidence type="ECO:0000259" key="10">
    <source>
        <dbReference type="PROSITE" id="PS51076"/>
    </source>
</evidence>
<dbReference type="GO" id="GO:0070411">
    <property type="term" value="F:I-SMAD binding"/>
    <property type="evidence" value="ECO:0007669"/>
    <property type="project" value="TreeGrafter"/>
</dbReference>
<feature type="region of interest" description="Disordered" evidence="8">
    <location>
        <begin position="618"/>
        <end position="653"/>
    </location>
</feature>
<evidence type="ECO:0000259" key="9">
    <source>
        <dbReference type="PROSITE" id="PS51075"/>
    </source>
</evidence>
<comment type="subcellular location">
    <subcellularLocation>
        <location evidence="7">Cytoplasm</location>
    </subcellularLocation>
    <subcellularLocation>
        <location evidence="7">Nucleus</location>
    </subcellularLocation>
</comment>
<keyword evidence="6 7" id="KW-0539">Nucleus</keyword>
<evidence type="ECO:0000256" key="5">
    <source>
        <dbReference type="ARBA" id="ARBA00023163"/>
    </source>
</evidence>
<dbReference type="PANTHER" id="PTHR13703:SF25">
    <property type="entry name" value="MOTHERS AGAINST DECAPENTAPLEGIC HOMOLOG"/>
    <property type="match status" value="1"/>
</dbReference>
<dbReference type="GO" id="GO:0071144">
    <property type="term" value="C:heteromeric SMAD protein complex"/>
    <property type="evidence" value="ECO:0007669"/>
    <property type="project" value="TreeGrafter"/>
</dbReference>
<dbReference type="Gene3D" id="2.60.200.10">
    <property type="match status" value="2"/>
</dbReference>
<accession>A0A818E8L3</accession>
<feature type="region of interest" description="Disordered" evidence="8">
    <location>
        <begin position="492"/>
        <end position="580"/>
    </location>
</feature>
<dbReference type="GO" id="GO:0005737">
    <property type="term" value="C:cytoplasm"/>
    <property type="evidence" value="ECO:0007669"/>
    <property type="project" value="UniProtKB-SubCell"/>
</dbReference>
<sequence length="1355" mass="154430">MSNLFNLPFSFSTNPQTLKNLLQHRKNIQTNSSEDKWSEKAIRGLIKRLTKSSMIDDLQAALETQSPQTRCVTISRESQNKLVEPNPSQTVRKAFHDVTPVVAFCRIWRWPDLNTHLELRPTDTCVYAFQHEKDQICVNPYHSERVVAPFIAPIQVPVCDRAVFDSTKSDRMQIQPDSTVPMDFATSPNDQQRTAVNSPASVQDNYEAMTPTQASMNLQQVAATNLNGIQTASIAYAETPFWCSILYYELNQRVGETFHASLNSLVIDGFCDPNASDRFCLGSLTNVNRTRESEVCRNMIGHGVRLYYIGGEVFAECLSDTPIFVQSPSCNQRFQWHPATVCKIPPRCNLKIFSNTEFAQMLRETIQYGYEAVFNLTRICAIRMSFVKGWGEEYRRRTIMSTPCWVEIHLNGPMQWLDNVLQQLPAPGSMSNENLMWCELPSIPTADIVQPLQSNWTIPLSSPMNDKQQLSFIYQPGVGLYDKKVELDQDLRTSSTTEDVDERIHSFELSPPSSAFTSDVDYRWSSPSSNESSSPKTKPNNLYKSYLRRQNEQDSLPTRQKLFPADDLMSDQNKKSSSSNDATCLIKRIDVNISANQENNQKRKIDQNLCLSKKLHRSPASSIAKHHSWSSVQKQSETISKSPSSNSTQSTDENFKCEKDLRDEEFNHQKTKLNLTNEKRKYSPIKIQSNSNERAQEQSLAALIKNIPMVKKTSCGNPEVEINSIEQNILLIPSQGLLLCPKEEPMKKKKKKKISTTTMMSNTESLEEDSVLDSILFNEMQSVQQQWQQFLILTMEKELHINPSDGKKKVKVNKFNRTSEFTLAYDNLFDFEGMKHWHPTPREEEKQQDLLLLDKDSMSIASPTTTTTTMNTNSSPTSNPLTTLLHSITKKRSISPIVQRFVGLCINQNKQNEIMSSQSSNVNEHTEKVIRNLVKKLTKIKKNGSIDELEKAILHKDSRTKCVTIPRSLDVPPNQSSKSNSVVIYCRLWRWPDLANQNELKPVDYCPNAFHYSRDDICINPFHYERVPAKYSVYVPHLPPEAIRDMPNLRSASTNDMLPNLIPENTTYQTTIDQQQSPLSYQLSPGSISSQDSLLSPTGTTHNDENNQNAHDNRMDIELIPPVVTDTTLLFSQQRLPTTSPHPSQYSITNGEQVPFEEPHEWCLISYYEMSTRVGEQFHATQPQVIIDGFTDPSNAERFCLGGLTNVHRTFEIDKARRHIGRGVKLYHIRGNVFAECISDNAVFVQSPITNRRLSWHPATVCKIPPKVRLKIFDSDDFTQILSGAVHESYEAVYNLMRMCIIRMSFVKGWGVEYRRQAITCTPCWVEIHLEGPLKWLDTVLFTMRGPTQSITSVS</sequence>
<feature type="region of interest" description="Disordered" evidence="8">
    <location>
        <begin position="178"/>
        <end position="201"/>
    </location>
</feature>
<feature type="compositionally biased region" description="Low complexity" evidence="8">
    <location>
        <begin position="525"/>
        <end position="541"/>
    </location>
</feature>
<comment type="similarity">
    <text evidence="1 7">Belongs to the dwarfin/SMAD family.</text>
</comment>
<dbReference type="GO" id="GO:0000978">
    <property type="term" value="F:RNA polymerase II cis-regulatory region sequence-specific DNA binding"/>
    <property type="evidence" value="ECO:0007669"/>
    <property type="project" value="TreeGrafter"/>
</dbReference>
<evidence type="ECO:0000256" key="2">
    <source>
        <dbReference type="ARBA" id="ARBA00022723"/>
    </source>
</evidence>
<keyword evidence="5 7" id="KW-0804">Transcription</keyword>
<organism evidence="11 12">
    <name type="scientific">Rotaria socialis</name>
    <dbReference type="NCBI Taxonomy" id="392032"/>
    <lineage>
        <taxon>Eukaryota</taxon>
        <taxon>Metazoa</taxon>
        <taxon>Spiralia</taxon>
        <taxon>Gnathifera</taxon>
        <taxon>Rotifera</taxon>
        <taxon>Eurotatoria</taxon>
        <taxon>Bdelloidea</taxon>
        <taxon>Philodinida</taxon>
        <taxon>Philodinidae</taxon>
        <taxon>Rotaria</taxon>
    </lineage>
</organism>